<dbReference type="Pfam" id="PF01638">
    <property type="entry name" value="HxlR"/>
    <property type="match status" value="1"/>
</dbReference>
<evidence type="ECO:0000259" key="1">
    <source>
        <dbReference type="PROSITE" id="PS51118"/>
    </source>
</evidence>
<dbReference type="Proteomes" id="UP001221217">
    <property type="component" value="Unassembled WGS sequence"/>
</dbReference>
<dbReference type="InterPro" id="IPR036388">
    <property type="entry name" value="WH-like_DNA-bd_sf"/>
</dbReference>
<dbReference type="InterPro" id="IPR002577">
    <property type="entry name" value="HTH_HxlR"/>
</dbReference>
<reference evidence="2 3" key="1">
    <citation type="submission" date="2022-12" db="EMBL/GenBank/DDBJ databases">
        <title>Metagenome assembled genome from gulf of manar.</title>
        <authorList>
            <person name="Kohli P."/>
            <person name="Pk S."/>
            <person name="Venkata Ramana C."/>
            <person name="Sasikala C."/>
        </authorList>
    </citation>
    <scope>NUCLEOTIDE SEQUENCE [LARGE SCALE GENOMIC DNA]</scope>
    <source>
        <strain evidence="2">JB008</strain>
    </source>
</reference>
<organism evidence="2 3">
    <name type="scientific">Candidatus Thalassospirochaeta sargassi</name>
    <dbReference type="NCBI Taxonomy" id="3119039"/>
    <lineage>
        <taxon>Bacteria</taxon>
        <taxon>Pseudomonadati</taxon>
        <taxon>Spirochaetota</taxon>
        <taxon>Spirochaetia</taxon>
        <taxon>Spirochaetales</taxon>
        <taxon>Spirochaetaceae</taxon>
        <taxon>Candidatus Thalassospirochaeta</taxon>
    </lineage>
</organism>
<proteinExistence type="predicted"/>
<feature type="domain" description="HTH hxlR-type" evidence="1">
    <location>
        <begin position="1"/>
        <end position="60"/>
    </location>
</feature>
<dbReference type="InterPro" id="IPR036390">
    <property type="entry name" value="WH_DNA-bd_sf"/>
</dbReference>
<gene>
    <name evidence="2" type="ORF">PQJ61_12680</name>
</gene>
<comment type="caution">
    <text evidence="2">The sequence shown here is derived from an EMBL/GenBank/DDBJ whole genome shotgun (WGS) entry which is preliminary data.</text>
</comment>
<sequence length="60" mass="6974">MERTYRFGELVKVMPTITKHVLTVQLRELEADGLIHREVYASVPLRLNIHSLRTVRVCGK</sequence>
<protein>
    <submittedName>
        <fullName evidence="2">Winged helix-turn-helix transcriptional regulator</fullName>
    </submittedName>
</protein>
<dbReference type="Gene3D" id="1.10.10.10">
    <property type="entry name" value="Winged helix-like DNA-binding domain superfamily/Winged helix DNA-binding domain"/>
    <property type="match status" value="1"/>
</dbReference>
<accession>A0AAJ1MKE4</accession>
<evidence type="ECO:0000313" key="3">
    <source>
        <dbReference type="Proteomes" id="UP001221217"/>
    </source>
</evidence>
<dbReference type="PROSITE" id="PS51118">
    <property type="entry name" value="HTH_HXLR"/>
    <property type="match status" value="1"/>
</dbReference>
<evidence type="ECO:0000313" key="2">
    <source>
        <dbReference type="EMBL" id="MDC7227612.1"/>
    </source>
</evidence>
<dbReference type="AlphaFoldDB" id="A0AAJ1MKE4"/>
<name>A0AAJ1MKE4_9SPIO</name>
<dbReference type="SUPFAM" id="SSF46785">
    <property type="entry name" value="Winged helix' DNA-binding domain"/>
    <property type="match status" value="1"/>
</dbReference>
<dbReference type="EMBL" id="JAQQAL010000029">
    <property type="protein sequence ID" value="MDC7227612.1"/>
    <property type="molecule type" value="Genomic_DNA"/>
</dbReference>